<dbReference type="InterPro" id="IPR040131">
    <property type="entry name" value="MnmG_N"/>
</dbReference>
<dbReference type="Gene3D" id="1.10.150.570">
    <property type="entry name" value="GidA associated domain, C-terminal subdomain"/>
    <property type="match status" value="1"/>
</dbReference>
<reference evidence="13 14" key="1">
    <citation type="submission" date="2017-10" db="EMBL/GenBank/DDBJ databases">
        <title>Biodiversity and function of Thalassospira species in the particle-attached aromatic-hydrocarbon-degrading consortia from the surface seawater of the China South Sea.</title>
        <authorList>
            <person name="Dong C."/>
            <person name="Liu R."/>
            <person name="Shao Z."/>
        </authorList>
    </citation>
    <scope>NUCLEOTIDE SEQUENCE [LARGE SCALE GENOMIC DNA]</scope>
    <source>
        <strain evidence="13 14">CSC3H3</strain>
    </source>
</reference>
<evidence type="ECO:0000256" key="9">
    <source>
        <dbReference type="ARBA" id="ARBA00025948"/>
    </source>
</evidence>
<dbReference type="InterPro" id="IPR020595">
    <property type="entry name" value="MnmG-rel_CS"/>
</dbReference>
<dbReference type="SUPFAM" id="SSF51905">
    <property type="entry name" value="FAD/NAD(P)-binding domain"/>
    <property type="match status" value="1"/>
</dbReference>
<evidence type="ECO:0000256" key="11">
    <source>
        <dbReference type="HAMAP-Rule" id="MF_00129"/>
    </source>
</evidence>
<evidence type="ECO:0000256" key="10">
    <source>
        <dbReference type="ARBA" id="ARBA00031800"/>
    </source>
</evidence>
<evidence type="ECO:0000256" key="3">
    <source>
        <dbReference type="ARBA" id="ARBA00007653"/>
    </source>
</evidence>
<keyword evidence="7 11" id="KW-0274">FAD</keyword>
<keyword evidence="11" id="KW-0963">Cytoplasm</keyword>
<dbReference type="Proteomes" id="UP000233458">
    <property type="component" value="Chromosome"/>
</dbReference>
<gene>
    <name evidence="11" type="primary">mnmG</name>
    <name evidence="11" type="synonym">gidA</name>
    <name evidence="13" type="ORF">CSC3H3_19485</name>
</gene>
<comment type="similarity">
    <text evidence="3 11">Belongs to the MnmG family.</text>
</comment>
<evidence type="ECO:0000256" key="8">
    <source>
        <dbReference type="ARBA" id="ARBA00023027"/>
    </source>
</evidence>
<dbReference type="EMBL" id="CP024199">
    <property type="protein sequence ID" value="AUG54656.1"/>
    <property type="molecule type" value="Genomic_DNA"/>
</dbReference>
<dbReference type="InterPro" id="IPR044920">
    <property type="entry name" value="MnmG_C_subdom_sf"/>
</dbReference>
<evidence type="ECO:0000313" key="14">
    <source>
        <dbReference type="Proteomes" id="UP000233458"/>
    </source>
</evidence>
<feature type="domain" description="tRNA uridine 5-carboxymethylaminomethyl modification enzyme C-terminal subdomain" evidence="12">
    <location>
        <begin position="542"/>
        <end position="613"/>
    </location>
</feature>
<dbReference type="PROSITE" id="PS01280">
    <property type="entry name" value="GIDA_1"/>
    <property type="match status" value="1"/>
</dbReference>
<feature type="binding site" evidence="11">
    <location>
        <begin position="12"/>
        <end position="17"/>
    </location>
    <ligand>
        <name>FAD</name>
        <dbReference type="ChEBI" id="CHEBI:57692"/>
    </ligand>
</feature>
<feature type="binding site" evidence="11">
    <location>
        <position position="180"/>
    </location>
    <ligand>
        <name>FAD</name>
        <dbReference type="ChEBI" id="CHEBI:57692"/>
    </ligand>
</feature>
<dbReference type="InterPro" id="IPR047001">
    <property type="entry name" value="MnmG_C_subdom"/>
</dbReference>
<comment type="subcellular location">
    <subcellularLocation>
        <location evidence="11">Cytoplasm</location>
    </subcellularLocation>
</comment>
<dbReference type="Gene3D" id="1.10.10.1800">
    <property type="entry name" value="tRNA uridine 5-carboxymethylaminomethyl modification enzyme MnmG/GidA"/>
    <property type="match status" value="1"/>
</dbReference>
<keyword evidence="6 11" id="KW-0819">tRNA processing</keyword>
<dbReference type="PANTHER" id="PTHR11806">
    <property type="entry name" value="GLUCOSE INHIBITED DIVISION PROTEIN A"/>
    <property type="match status" value="1"/>
</dbReference>
<evidence type="ECO:0000313" key="13">
    <source>
        <dbReference type="EMBL" id="AUG54656.1"/>
    </source>
</evidence>
<comment type="function">
    <text evidence="2 11">NAD-binding protein involved in the addition of a carboxymethylaminomethyl (cmnm) group at the wobble position (U34) of certain tRNAs, forming tRNA-cmnm(5)s(2)U34.</text>
</comment>
<dbReference type="RefSeq" id="WP_101285919.1">
    <property type="nucleotide sequence ID" value="NZ_CP024199.1"/>
</dbReference>
<dbReference type="InterPro" id="IPR004416">
    <property type="entry name" value="MnmG"/>
</dbReference>
<evidence type="ECO:0000259" key="12">
    <source>
        <dbReference type="SMART" id="SM01228"/>
    </source>
</evidence>
<dbReference type="InterPro" id="IPR036188">
    <property type="entry name" value="FAD/NAD-bd_sf"/>
</dbReference>
<keyword evidence="14" id="KW-1185">Reference proteome</keyword>
<feature type="binding site" evidence="11">
    <location>
        <position position="369"/>
    </location>
    <ligand>
        <name>FAD</name>
        <dbReference type="ChEBI" id="CHEBI:57692"/>
    </ligand>
</feature>
<accession>A0ABM6QDS9</accession>
<dbReference type="Gene3D" id="3.50.50.60">
    <property type="entry name" value="FAD/NAD(P)-binding domain"/>
    <property type="match status" value="2"/>
</dbReference>
<dbReference type="PANTHER" id="PTHR11806:SF0">
    <property type="entry name" value="PROTEIN MTO1 HOMOLOG, MITOCHONDRIAL"/>
    <property type="match status" value="1"/>
</dbReference>
<name>A0ABM6QDS9_9PROT</name>
<dbReference type="InterPro" id="IPR026904">
    <property type="entry name" value="MnmG_C"/>
</dbReference>
<dbReference type="InterPro" id="IPR002218">
    <property type="entry name" value="MnmG-rel"/>
</dbReference>
<keyword evidence="5 11" id="KW-0285">Flavoprotein</keyword>
<comment type="cofactor">
    <cofactor evidence="1 11">
        <name>FAD</name>
        <dbReference type="ChEBI" id="CHEBI:57692"/>
    </cofactor>
</comment>
<keyword evidence="8 11" id="KW-0520">NAD</keyword>
<feature type="binding site" evidence="11">
    <location>
        <begin position="272"/>
        <end position="286"/>
    </location>
    <ligand>
        <name>NAD(+)</name>
        <dbReference type="ChEBI" id="CHEBI:57540"/>
    </ligand>
</feature>
<evidence type="ECO:0000256" key="4">
    <source>
        <dbReference type="ARBA" id="ARBA00020461"/>
    </source>
</evidence>
<dbReference type="PROSITE" id="PS01281">
    <property type="entry name" value="GIDA_2"/>
    <property type="match status" value="1"/>
</dbReference>
<proteinExistence type="inferred from homology"/>
<evidence type="ECO:0000256" key="1">
    <source>
        <dbReference type="ARBA" id="ARBA00001974"/>
    </source>
</evidence>
<dbReference type="NCBIfam" id="TIGR00136">
    <property type="entry name" value="mnmG_gidA"/>
    <property type="match status" value="1"/>
</dbReference>
<dbReference type="Pfam" id="PF01134">
    <property type="entry name" value="GIDA"/>
    <property type="match status" value="1"/>
</dbReference>
<feature type="binding site" evidence="11">
    <location>
        <position position="124"/>
    </location>
    <ligand>
        <name>FAD</name>
        <dbReference type="ChEBI" id="CHEBI:57692"/>
    </ligand>
</feature>
<dbReference type="InterPro" id="IPR049312">
    <property type="entry name" value="GIDA_C_N"/>
</dbReference>
<sequence>MSQNGFDVIVVGGGHAGSEAAAAAARMGAQTALITHRADRIGEMSCNPAIGGLGKGHMVREVDALDGVMGRAIDRAGIQFRMLNRSKGPAVRGPRAQADRKLYRQAVQDILAGQENLTIIEAAVEDLIIDENSRIGGIITGEGVRYTAGAVVLTTGTFLRGVIHIGEETMAAGRMGDAPSMGLSETLGKYDFALGRLKTGTPARLDGRTIEWHRLVEQPGDNPPDPFSFLTDTITVPQISCYMTHTTEETHKIIRDNLHRAPMYSGQISSSGPRYCPSIEDKVVRFADKSEHQIFLEPEGLDDHTVYPNGISTSLPKDVQLALLASIPGLERVEIFRPGYAVEYDFVDPRELRHTLETKKVAGLFFAGQINGTTGYEEAAGQGLIAGVNAALVADGGERQFVLDRADAYIGVMIDDLVTQGTREPYRMFTSRAEYRLMLRADNADQRLTELGLTIGCVASIRRDVWGAKRDALLAAKTRIGDLAETPNQLIKHGIRVNQDGVRRSAFDLLAYPDVSFDQLVAVWPELADVSPAIREQLAIDAQYKGYLDRQAADVAAFRRDEELRLPRNLDYDQVGGLSTEIRLKLQQIMPETIGAASRIPGVTPAAITALLGHIRSHRHQAINRKTA</sequence>
<evidence type="ECO:0000256" key="5">
    <source>
        <dbReference type="ARBA" id="ARBA00022630"/>
    </source>
</evidence>
<dbReference type="SMART" id="SM01228">
    <property type="entry name" value="GIDA_assoc_3"/>
    <property type="match status" value="1"/>
</dbReference>
<dbReference type="Pfam" id="PF21680">
    <property type="entry name" value="GIDA_C_1st"/>
    <property type="match status" value="1"/>
</dbReference>
<evidence type="ECO:0000256" key="6">
    <source>
        <dbReference type="ARBA" id="ARBA00022694"/>
    </source>
</evidence>
<dbReference type="HAMAP" id="MF_00129">
    <property type="entry name" value="MnmG_GidA"/>
    <property type="match status" value="1"/>
</dbReference>
<organism evidence="13 14">
    <name type="scientific">Thalassospira marina</name>
    <dbReference type="NCBI Taxonomy" id="2048283"/>
    <lineage>
        <taxon>Bacteria</taxon>
        <taxon>Pseudomonadati</taxon>
        <taxon>Pseudomonadota</taxon>
        <taxon>Alphaproteobacteria</taxon>
        <taxon>Rhodospirillales</taxon>
        <taxon>Thalassospiraceae</taxon>
        <taxon>Thalassospira</taxon>
    </lineage>
</organism>
<evidence type="ECO:0000256" key="2">
    <source>
        <dbReference type="ARBA" id="ARBA00003717"/>
    </source>
</evidence>
<protein>
    <recommendedName>
        <fullName evidence="4 11">tRNA uridine 5-carboxymethylaminomethyl modification enzyme MnmG</fullName>
    </recommendedName>
    <alternativeName>
        <fullName evidence="10 11">Glucose-inhibited division protein A</fullName>
    </alternativeName>
</protein>
<evidence type="ECO:0000256" key="7">
    <source>
        <dbReference type="ARBA" id="ARBA00022827"/>
    </source>
</evidence>
<dbReference type="Pfam" id="PF13932">
    <property type="entry name" value="SAM_GIDA_C"/>
    <property type="match status" value="1"/>
</dbReference>
<comment type="subunit">
    <text evidence="9 11">Homodimer. Heterotetramer of two MnmE and two MnmG subunits.</text>
</comment>